<evidence type="ECO:0000313" key="3">
    <source>
        <dbReference type="EMBL" id="KAK8084104.1"/>
    </source>
</evidence>
<evidence type="ECO:0000256" key="1">
    <source>
        <dbReference type="SAM" id="MobiDB-lite"/>
    </source>
</evidence>
<reference evidence="3 4" key="1">
    <citation type="submission" date="2023-01" db="EMBL/GenBank/DDBJ databases">
        <title>Analysis of 21 Apiospora genomes using comparative genomics revels a genus with tremendous synthesis potential of carbohydrate active enzymes and secondary metabolites.</title>
        <authorList>
            <person name="Sorensen T."/>
        </authorList>
    </citation>
    <scope>NUCLEOTIDE SEQUENCE [LARGE SCALE GENOMIC DNA]</scope>
    <source>
        <strain evidence="3 4">CBS 83171</strain>
    </source>
</reference>
<feature type="signal peptide" evidence="2">
    <location>
        <begin position="1"/>
        <end position="19"/>
    </location>
</feature>
<organism evidence="3 4">
    <name type="scientific">Apiospora saccharicola</name>
    <dbReference type="NCBI Taxonomy" id="335842"/>
    <lineage>
        <taxon>Eukaryota</taxon>
        <taxon>Fungi</taxon>
        <taxon>Dikarya</taxon>
        <taxon>Ascomycota</taxon>
        <taxon>Pezizomycotina</taxon>
        <taxon>Sordariomycetes</taxon>
        <taxon>Xylariomycetidae</taxon>
        <taxon>Amphisphaeriales</taxon>
        <taxon>Apiosporaceae</taxon>
        <taxon>Apiospora</taxon>
    </lineage>
</organism>
<protein>
    <submittedName>
        <fullName evidence="3">Uncharacterized protein</fullName>
    </submittedName>
</protein>
<dbReference type="EMBL" id="JAQQWM010000001">
    <property type="protein sequence ID" value="KAK8084104.1"/>
    <property type="molecule type" value="Genomic_DNA"/>
</dbReference>
<dbReference type="PANTHER" id="PTHR35605">
    <property type="entry name" value="ECP2 EFFECTOR PROTEIN DOMAIN-CONTAINING PROTEIN-RELATED"/>
    <property type="match status" value="1"/>
</dbReference>
<dbReference type="Proteomes" id="UP001446871">
    <property type="component" value="Unassembled WGS sequence"/>
</dbReference>
<feature type="compositionally biased region" description="Basic residues" evidence="1">
    <location>
        <begin position="98"/>
        <end position="111"/>
    </location>
</feature>
<feature type="region of interest" description="Disordered" evidence="1">
    <location>
        <begin position="71"/>
        <end position="113"/>
    </location>
</feature>
<keyword evidence="4" id="KW-1185">Reference proteome</keyword>
<keyword evidence="2" id="KW-0732">Signal</keyword>
<sequence length="319" mass="34918">MHVSTRLSVLVGIIAPALCYNADRINVTDATPETYHEVERIVPTQWEIEVFPGGQNETLSGTIEQAIREAQDHNPGFRAYNAPPVETSKHKPPPLGKSKYKRPPLHKNKSKLKPDHGNVAAHAAHARAVAVAGDEWPPADHPMFGCDMEGIRLGFRKKPLCPDRWRPDEECYRVRPWWVGCNAPADSPGDGAVQCYNQSPAGANKTTIKYNVYTMLERYPGPDPTVAGGNGTCSRVSCSYGSAVYLCNTRAEPGTLPSWTHVGAGAFQVADKCKTAGHANSARGKFFQDFWAVEVKSEKCEEDADAEGGDMLGMWEKPT</sequence>
<gene>
    <name evidence="3" type="ORF">PG996_002885</name>
</gene>
<feature type="chain" id="PRO_5047324977" evidence="2">
    <location>
        <begin position="20"/>
        <end position="319"/>
    </location>
</feature>
<proteinExistence type="predicted"/>
<name>A0ABR1WKR9_9PEZI</name>
<evidence type="ECO:0000256" key="2">
    <source>
        <dbReference type="SAM" id="SignalP"/>
    </source>
</evidence>
<dbReference type="PANTHER" id="PTHR35605:SF1">
    <property type="entry name" value="ECP2 EFFECTOR PROTEIN DOMAIN-CONTAINING PROTEIN-RELATED"/>
    <property type="match status" value="1"/>
</dbReference>
<accession>A0ABR1WKR9</accession>
<comment type="caution">
    <text evidence="3">The sequence shown here is derived from an EMBL/GenBank/DDBJ whole genome shotgun (WGS) entry which is preliminary data.</text>
</comment>
<evidence type="ECO:0000313" key="4">
    <source>
        <dbReference type="Proteomes" id="UP001446871"/>
    </source>
</evidence>